<feature type="compositionally biased region" description="Polar residues" evidence="1">
    <location>
        <begin position="35"/>
        <end position="44"/>
    </location>
</feature>
<name>A0AAD3TB35_NEPGR</name>
<dbReference type="Proteomes" id="UP001279734">
    <property type="component" value="Unassembled WGS sequence"/>
</dbReference>
<accession>A0AAD3TB35</accession>
<keyword evidence="3" id="KW-1185">Reference proteome</keyword>
<dbReference type="EMBL" id="BSYO01000030">
    <property type="protein sequence ID" value="GMH25898.1"/>
    <property type="molecule type" value="Genomic_DNA"/>
</dbReference>
<feature type="region of interest" description="Disordered" evidence="1">
    <location>
        <begin position="148"/>
        <end position="186"/>
    </location>
</feature>
<feature type="compositionally biased region" description="Low complexity" evidence="1">
    <location>
        <begin position="148"/>
        <end position="174"/>
    </location>
</feature>
<evidence type="ECO:0000313" key="3">
    <source>
        <dbReference type="Proteomes" id="UP001279734"/>
    </source>
</evidence>
<dbReference type="AlphaFoldDB" id="A0AAD3TB35"/>
<feature type="region of interest" description="Disordered" evidence="1">
    <location>
        <begin position="23"/>
        <end position="44"/>
    </location>
</feature>
<reference evidence="2" key="1">
    <citation type="submission" date="2023-05" db="EMBL/GenBank/DDBJ databases">
        <title>Nepenthes gracilis genome sequencing.</title>
        <authorList>
            <person name="Fukushima K."/>
        </authorList>
    </citation>
    <scope>NUCLEOTIDE SEQUENCE</scope>
    <source>
        <strain evidence="2">SING2019-196</strain>
    </source>
</reference>
<comment type="caution">
    <text evidence="2">The sequence shown here is derived from an EMBL/GenBank/DDBJ whole genome shotgun (WGS) entry which is preliminary data.</text>
</comment>
<evidence type="ECO:0000256" key="1">
    <source>
        <dbReference type="SAM" id="MobiDB-lite"/>
    </source>
</evidence>
<protein>
    <submittedName>
        <fullName evidence="2">Uncharacterized protein</fullName>
    </submittedName>
</protein>
<proteinExistence type="predicted"/>
<organism evidence="2 3">
    <name type="scientific">Nepenthes gracilis</name>
    <name type="common">Slender pitcher plant</name>
    <dbReference type="NCBI Taxonomy" id="150966"/>
    <lineage>
        <taxon>Eukaryota</taxon>
        <taxon>Viridiplantae</taxon>
        <taxon>Streptophyta</taxon>
        <taxon>Embryophyta</taxon>
        <taxon>Tracheophyta</taxon>
        <taxon>Spermatophyta</taxon>
        <taxon>Magnoliopsida</taxon>
        <taxon>eudicotyledons</taxon>
        <taxon>Gunneridae</taxon>
        <taxon>Pentapetalae</taxon>
        <taxon>Caryophyllales</taxon>
        <taxon>Nepenthaceae</taxon>
        <taxon>Nepenthes</taxon>
    </lineage>
</organism>
<sequence>MTNKYGINLNNVQQACQRKASAYGNSNNKRHPASTGHTSSSPATIQYPNAASALMQDCINRAKKQQHLISASSVNQQLSKIPGSWTSAPIPQLTSHGYQANWNIHLQQRHQWSASNSLSKVLEFCQSTYEHTRISHCRWPKIQFTTSTRRSTQTSISDQQQRATNQHHTNGQQHHVQKRSGTADQQHQCIRVATDNIPSAQGIPAINRQLQELLLNSNSAAVATNKILHQQPQQQRQPTFSPFVVIQHQVSGSTLFKAN</sequence>
<gene>
    <name evidence="2" type="ORF">Nepgr_027741</name>
</gene>
<evidence type="ECO:0000313" key="2">
    <source>
        <dbReference type="EMBL" id="GMH25898.1"/>
    </source>
</evidence>